<organism evidence="3 4">
    <name type="scientific">Helianthus annuus</name>
    <name type="common">Common sunflower</name>
    <dbReference type="NCBI Taxonomy" id="4232"/>
    <lineage>
        <taxon>Eukaryota</taxon>
        <taxon>Viridiplantae</taxon>
        <taxon>Streptophyta</taxon>
        <taxon>Embryophyta</taxon>
        <taxon>Tracheophyta</taxon>
        <taxon>Spermatophyta</taxon>
        <taxon>Magnoliopsida</taxon>
        <taxon>eudicotyledons</taxon>
        <taxon>Gunneridae</taxon>
        <taxon>Pentapetalae</taxon>
        <taxon>asterids</taxon>
        <taxon>campanulids</taxon>
        <taxon>Asterales</taxon>
        <taxon>Asteraceae</taxon>
        <taxon>Asteroideae</taxon>
        <taxon>Heliantheae alliance</taxon>
        <taxon>Heliantheae</taxon>
        <taxon>Helianthus</taxon>
    </lineage>
</organism>
<dbReference type="EMBL" id="MNCJ02000318">
    <property type="protein sequence ID" value="KAF5814149.1"/>
    <property type="molecule type" value="Genomic_DNA"/>
</dbReference>
<dbReference type="Gramene" id="mRNA:HanXRQr2_Chr03g0107241">
    <property type="protein sequence ID" value="mRNA:HanXRQr2_Chr03g0107241"/>
    <property type="gene ID" value="HanXRQr2_Chr03g0107241"/>
</dbReference>
<reference evidence="3" key="2">
    <citation type="submission" date="2020-06" db="EMBL/GenBank/DDBJ databases">
        <title>Helianthus annuus Genome sequencing and assembly Release 2.</title>
        <authorList>
            <person name="Gouzy J."/>
            <person name="Langlade N."/>
            <person name="Munos S."/>
        </authorList>
    </citation>
    <scope>NUCLEOTIDE SEQUENCE</scope>
    <source>
        <tissue evidence="3">Leaves</tissue>
    </source>
</reference>
<comment type="subunit">
    <text evidence="1">Heterooctamer of 4 alpha and 4 beta chains.</text>
</comment>
<feature type="chain" id="PRO_5039910918" evidence="2">
    <location>
        <begin position="28"/>
        <end position="154"/>
    </location>
</feature>
<proteinExistence type="predicted"/>
<dbReference type="PANTHER" id="PTHR23118">
    <property type="entry name" value="ATP-CITRATE SYNTHASE"/>
    <property type="match status" value="1"/>
</dbReference>
<gene>
    <name evidence="3" type="ORF">HanXRQr2_Chr03g0107241</name>
</gene>
<dbReference type="AlphaFoldDB" id="A0A9K3JFP4"/>
<protein>
    <submittedName>
        <fullName evidence="3">ATP citrate synthase</fullName>
        <ecNumber evidence="3">2.3.3.8</ecNumber>
    </submittedName>
</protein>
<keyword evidence="4" id="KW-1185">Reference proteome</keyword>
<dbReference type="InterPro" id="IPR016102">
    <property type="entry name" value="Succinyl-CoA_synth-like"/>
</dbReference>
<evidence type="ECO:0000313" key="3">
    <source>
        <dbReference type="EMBL" id="KAF5814149.1"/>
    </source>
</evidence>
<dbReference type="EC" id="2.3.3.8" evidence="3"/>
<reference evidence="3" key="1">
    <citation type="journal article" date="2017" name="Nature">
        <title>The sunflower genome provides insights into oil metabolism, flowering and Asterid evolution.</title>
        <authorList>
            <person name="Badouin H."/>
            <person name="Gouzy J."/>
            <person name="Grassa C.J."/>
            <person name="Murat F."/>
            <person name="Staton S.E."/>
            <person name="Cottret L."/>
            <person name="Lelandais-Briere C."/>
            <person name="Owens G.L."/>
            <person name="Carrere S."/>
            <person name="Mayjonade B."/>
            <person name="Legrand L."/>
            <person name="Gill N."/>
            <person name="Kane N.C."/>
            <person name="Bowers J.E."/>
            <person name="Hubner S."/>
            <person name="Bellec A."/>
            <person name="Berard A."/>
            <person name="Berges H."/>
            <person name="Blanchet N."/>
            <person name="Boniface M.C."/>
            <person name="Brunel D."/>
            <person name="Catrice O."/>
            <person name="Chaidir N."/>
            <person name="Claudel C."/>
            <person name="Donnadieu C."/>
            <person name="Faraut T."/>
            <person name="Fievet G."/>
            <person name="Helmstetter N."/>
            <person name="King M."/>
            <person name="Knapp S.J."/>
            <person name="Lai Z."/>
            <person name="Le Paslier M.C."/>
            <person name="Lippi Y."/>
            <person name="Lorenzon L."/>
            <person name="Mandel J.R."/>
            <person name="Marage G."/>
            <person name="Marchand G."/>
            <person name="Marquand E."/>
            <person name="Bret-Mestries E."/>
            <person name="Morien E."/>
            <person name="Nambeesan S."/>
            <person name="Nguyen T."/>
            <person name="Pegot-Espagnet P."/>
            <person name="Pouilly N."/>
            <person name="Raftis F."/>
            <person name="Sallet E."/>
            <person name="Schiex T."/>
            <person name="Thomas J."/>
            <person name="Vandecasteele C."/>
            <person name="Vares D."/>
            <person name="Vear F."/>
            <person name="Vautrin S."/>
            <person name="Crespi M."/>
            <person name="Mangin B."/>
            <person name="Burke J.M."/>
            <person name="Salse J."/>
            <person name="Munos S."/>
            <person name="Vincourt P."/>
            <person name="Rieseberg L.H."/>
            <person name="Langlade N.B."/>
        </authorList>
    </citation>
    <scope>NUCLEOTIDE SEQUENCE</scope>
    <source>
        <tissue evidence="3">Leaves</tissue>
    </source>
</reference>
<accession>A0A9K3JFP4</accession>
<evidence type="ECO:0000256" key="2">
    <source>
        <dbReference type="SAM" id="SignalP"/>
    </source>
</evidence>
<dbReference type="SUPFAM" id="SSF52210">
    <property type="entry name" value="Succinyl-CoA synthetase domains"/>
    <property type="match status" value="1"/>
</dbReference>
<feature type="signal peptide" evidence="2">
    <location>
        <begin position="1"/>
        <end position="27"/>
    </location>
</feature>
<keyword evidence="3" id="KW-0808">Transferase</keyword>
<evidence type="ECO:0000313" key="4">
    <source>
        <dbReference type="Proteomes" id="UP000215914"/>
    </source>
</evidence>
<dbReference type="Gene3D" id="3.40.50.261">
    <property type="entry name" value="Succinyl-CoA synthetase domains"/>
    <property type="match status" value="1"/>
</dbReference>
<evidence type="ECO:0000256" key="1">
    <source>
        <dbReference type="ARBA" id="ARBA00011412"/>
    </source>
</evidence>
<comment type="caution">
    <text evidence="3">The sequence shown here is derived from an EMBL/GenBank/DDBJ whole genome shotgun (WGS) entry which is preliminary data.</text>
</comment>
<keyword evidence="3" id="KW-0012">Acyltransferase</keyword>
<keyword evidence="2" id="KW-0732">Signal</keyword>
<dbReference type="InterPro" id="IPR002020">
    <property type="entry name" value="Citrate_synthase"/>
</dbReference>
<dbReference type="Proteomes" id="UP000215914">
    <property type="component" value="Unassembled WGS sequence"/>
</dbReference>
<sequence>MLLYFSSRRKFLLRVLFLFKIKLFVEEGRVNVGQVTPTTRRYLSGRNGERQLFEKIAGSGSASKKCTYMEGVTILQPVCAWVSGTCTRLFKSEVQFGHAGAKSGGLMESAQAKNKALKEAGAVVPTSYEAFESAIKETFEKLVSLISEILYFYE</sequence>
<dbReference type="PANTHER" id="PTHR23118:SF42">
    <property type="entry name" value="ATP-CITRATE SYNTHASE"/>
    <property type="match status" value="1"/>
</dbReference>
<name>A0A9K3JFP4_HELAN</name>
<dbReference type="GO" id="GO:0003878">
    <property type="term" value="F:ATP citrate synthase activity"/>
    <property type="evidence" value="ECO:0007669"/>
    <property type="project" value="UniProtKB-EC"/>
</dbReference>